<comment type="caution">
    <text evidence="1">The sequence shown here is derived from an EMBL/GenBank/DDBJ whole genome shotgun (WGS) entry which is preliminary data.</text>
</comment>
<dbReference type="EMBL" id="CAJZBQ010000054">
    <property type="protein sequence ID" value="CAG9332093.1"/>
    <property type="molecule type" value="Genomic_DNA"/>
</dbReference>
<organism evidence="1 2">
    <name type="scientific">Blepharisma stoltei</name>
    <dbReference type="NCBI Taxonomy" id="1481888"/>
    <lineage>
        <taxon>Eukaryota</taxon>
        <taxon>Sar</taxon>
        <taxon>Alveolata</taxon>
        <taxon>Ciliophora</taxon>
        <taxon>Postciliodesmatophora</taxon>
        <taxon>Heterotrichea</taxon>
        <taxon>Heterotrichida</taxon>
        <taxon>Blepharismidae</taxon>
        <taxon>Blepharisma</taxon>
    </lineage>
</organism>
<keyword evidence="2" id="KW-1185">Reference proteome</keyword>
<dbReference type="Proteomes" id="UP001162131">
    <property type="component" value="Unassembled WGS sequence"/>
</dbReference>
<accession>A0AAU9KFU6</accession>
<dbReference type="AlphaFoldDB" id="A0AAU9KFU6"/>
<proteinExistence type="predicted"/>
<name>A0AAU9KFU6_9CILI</name>
<gene>
    <name evidence="1" type="ORF">BSTOLATCC_MIC55548</name>
</gene>
<sequence>MDLLLRRFLKFLNFTIAKNLDFEFDPNFWTKVIELISQKETWKCIFLALSRYLKLTTKAEESKSKEEMIDIKKRKSRIFLILILQKQVNNNFEQESDNKYAFFGKSKYWTSIYINFYMEKAIKMVDEKQEMSLNINEAIKILMRYMNNKKRRNIGFIIKESELSKCFNIPEIWRENLWRFELLATYQIESNSYDQCFLKEYFSKVLQEDKWYQNIPDSEKIILELLLLTYISNRFYEEFEDLAVNFSLKLFENAYENAKK</sequence>
<protein>
    <submittedName>
        <fullName evidence="1">Uncharacterized protein</fullName>
    </submittedName>
</protein>
<evidence type="ECO:0000313" key="1">
    <source>
        <dbReference type="EMBL" id="CAG9332093.1"/>
    </source>
</evidence>
<evidence type="ECO:0000313" key="2">
    <source>
        <dbReference type="Proteomes" id="UP001162131"/>
    </source>
</evidence>
<reference evidence="1" key="1">
    <citation type="submission" date="2021-09" db="EMBL/GenBank/DDBJ databases">
        <authorList>
            <consortium name="AG Swart"/>
            <person name="Singh M."/>
            <person name="Singh A."/>
            <person name="Seah K."/>
            <person name="Emmerich C."/>
        </authorList>
    </citation>
    <scope>NUCLEOTIDE SEQUENCE</scope>
    <source>
        <strain evidence="1">ATCC30299</strain>
    </source>
</reference>